<feature type="signal peptide" evidence="9">
    <location>
        <begin position="1"/>
        <end position="33"/>
    </location>
</feature>
<feature type="region of interest" description="Disordered" evidence="8">
    <location>
        <begin position="537"/>
        <end position="563"/>
    </location>
</feature>
<evidence type="ECO:0000256" key="9">
    <source>
        <dbReference type="SAM" id="SignalP"/>
    </source>
</evidence>
<dbReference type="PANTHER" id="PTHR30221:SF18">
    <property type="entry name" value="SLL0590 PROTEIN"/>
    <property type="match status" value="1"/>
</dbReference>
<feature type="domain" description="Mechanosensitive ion channel MscS C-terminal" evidence="11">
    <location>
        <begin position="448"/>
        <end position="530"/>
    </location>
</feature>
<dbReference type="InterPro" id="IPR049278">
    <property type="entry name" value="MS_channel_C"/>
</dbReference>
<dbReference type="PANTHER" id="PTHR30221">
    <property type="entry name" value="SMALL-CONDUCTANCE MECHANOSENSITIVE CHANNEL"/>
    <property type="match status" value="1"/>
</dbReference>
<evidence type="ECO:0000313" key="13">
    <source>
        <dbReference type="Proteomes" id="UP000182489"/>
    </source>
</evidence>
<feature type="transmembrane region" description="Helical" evidence="7">
    <location>
        <begin position="350"/>
        <end position="383"/>
    </location>
</feature>
<feature type="transmembrane region" description="Helical" evidence="7">
    <location>
        <begin position="162"/>
        <end position="184"/>
    </location>
</feature>
<keyword evidence="7" id="KW-0407">Ion channel</keyword>
<comment type="function">
    <text evidence="7">Mechanosensitive channel that participates in the regulation of osmotic pressure changes within the cell, opening in response to stretch forces in the membrane lipid bilayer, without the need for other proteins. Contributes to normal resistance to hypoosmotic shock. Forms an ion channel of 1.0 nanosiemens conductance with a slight preference for anions.</text>
</comment>
<dbReference type="GO" id="GO:0008381">
    <property type="term" value="F:mechanosensitive monoatomic ion channel activity"/>
    <property type="evidence" value="ECO:0007669"/>
    <property type="project" value="InterPro"/>
</dbReference>
<dbReference type="InterPro" id="IPR011066">
    <property type="entry name" value="MscS_channel_C_sf"/>
</dbReference>
<dbReference type="InterPro" id="IPR023408">
    <property type="entry name" value="MscS_beta-dom_sf"/>
</dbReference>
<dbReference type="GO" id="GO:0005886">
    <property type="term" value="C:plasma membrane"/>
    <property type="evidence" value="ECO:0007669"/>
    <property type="project" value="UniProtKB-SubCell"/>
</dbReference>
<keyword evidence="7" id="KW-0406">Ion transport</keyword>
<evidence type="ECO:0000256" key="3">
    <source>
        <dbReference type="ARBA" id="ARBA00022475"/>
    </source>
</evidence>
<evidence type="ECO:0000256" key="1">
    <source>
        <dbReference type="ARBA" id="ARBA00004651"/>
    </source>
</evidence>
<keyword evidence="7" id="KW-0813">Transport</keyword>
<dbReference type="AlphaFoldDB" id="A0AB38CB78"/>
<evidence type="ECO:0000259" key="11">
    <source>
        <dbReference type="Pfam" id="PF21082"/>
    </source>
</evidence>
<feature type="domain" description="Mechanosensitive ion channel MscS" evidence="10">
    <location>
        <begin position="374"/>
        <end position="436"/>
    </location>
</feature>
<evidence type="ECO:0000256" key="8">
    <source>
        <dbReference type="SAM" id="MobiDB-lite"/>
    </source>
</evidence>
<sequence length="563" mass="61584">MMATPCHSFISAMSALLRLLCLLTIFLLPSAHADDGVPALVAEAGTVVAPSQAAARTAPLMFANRKVFVFRAALAGYPPDERAIGAQRRLESVLAKNGPLQASTRMIPEGTQVLLDGVQLFVVVPGDVNLLAGDTTESVAKAAAAELSKAVFDYREQSSWRYLAIAAAVCAAATLVFWLVWMGLTRFYRWAKRRSGILLASRLRDVRLKNVRVLDAEHYIAFAYQLLSAVLWGLRLMATYLWAAFVLGRLPYTRSWGESLSGYLFDVAADVFHAIIGALPGLVLVCVIFAIARLIAATAASLFKRVESGELQIGWLDKDTALPTRRIASVVIWLFALAMAYPYLPGSHTAAFQGLSVLVGLMVSIGASSIVGQGASGLILMYTRALRKGEYVRVGDSEGTVVDVGMFETRLRTGLGEEVALPNAWVMSQTTKNYSRAQPGGGFVLDSTVTIGYATPWRQVHAMLELAASRTPELSTSPKPYVMQLALQDYYVQYRLVAYASAEVPRQRAEVLNRLHQNIIDVFNEFEVQITSPHYIDDPKESQVVPPEEWFRAPAHKPEDGAR</sequence>
<gene>
    <name evidence="12" type="ORF">SAMN03097694_3747</name>
</gene>
<dbReference type="InterPro" id="IPR010920">
    <property type="entry name" value="LSM_dom_sf"/>
</dbReference>
<accession>A0AB38CB78</accession>
<evidence type="ECO:0000313" key="12">
    <source>
        <dbReference type="EMBL" id="SFX92059.1"/>
    </source>
</evidence>
<keyword evidence="4 7" id="KW-0812">Transmembrane</keyword>
<dbReference type="Gene3D" id="3.30.70.100">
    <property type="match status" value="1"/>
</dbReference>
<keyword evidence="3" id="KW-1003">Cell membrane</keyword>
<dbReference type="Proteomes" id="UP000182489">
    <property type="component" value="Unassembled WGS sequence"/>
</dbReference>
<organism evidence="12 13">
    <name type="scientific">Janthinobacterium lividum</name>
    <dbReference type="NCBI Taxonomy" id="29581"/>
    <lineage>
        <taxon>Bacteria</taxon>
        <taxon>Pseudomonadati</taxon>
        <taxon>Pseudomonadota</taxon>
        <taxon>Betaproteobacteria</taxon>
        <taxon>Burkholderiales</taxon>
        <taxon>Oxalobacteraceae</taxon>
        <taxon>Janthinobacterium</taxon>
    </lineage>
</organism>
<evidence type="ECO:0000256" key="6">
    <source>
        <dbReference type="ARBA" id="ARBA00023136"/>
    </source>
</evidence>
<keyword evidence="6 7" id="KW-0472">Membrane</keyword>
<feature type="transmembrane region" description="Helical" evidence="7">
    <location>
        <begin position="327"/>
        <end position="344"/>
    </location>
</feature>
<evidence type="ECO:0000259" key="10">
    <source>
        <dbReference type="Pfam" id="PF00924"/>
    </source>
</evidence>
<comment type="subunit">
    <text evidence="7">Homoheptamer.</text>
</comment>
<keyword evidence="7" id="KW-0997">Cell inner membrane</keyword>
<dbReference type="Pfam" id="PF00924">
    <property type="entry name" value="MS_channel_2nd"/>
    <property type="match status" value="1"/>
</dbReference>
<proteinExistence type="inferred from homology"/>
<name>A0AB38CB78_9BURK</name>
<dbReference type="SUPFAM" id="SSF50182">
    <property type="entry name" value="Sm-like ribonucleoproteins"/>
    <property type="match status" value="1"/>
</dbReference>
<feature type="transmembrane region" description="Helical" evidence="7">
    <location>
        <begin position="229"/>
        <end position="252"/>
    </location>
</feature>
<keyword evidence="9" id="KW-0732">Signal</keyword>
<evidence type="ECO:0000256" key="2">
    <source>
        <dbReference type="ARBA" id="ARBA00008017"/>
    </source>
</evidence>
<feature type="transmembrane region" description="Helical" evidence="7">
    <location>
        <begin position="272"/>
        <end position="295"/>
    </location>
</feature>
<evidence type="ECO:0000256" key="4">
    <source>
        <dbReference type="ARBA" id="ARBA00022692"/>
    </source>
</evidence>
<dbReference type="InterPro" id="IPR045275">
    <property type="entry name" value="MscS_archaea/bacteria_type"/>
</dbReference>
<dbReference type="Pfam" id="PF21082">
    <property type="entry name" value="MS_channel_3rd"/>
    <property type="match status" value="1"/>
</dbReference>
<dbReference type="SUPFAM" id="SSF82689">
    <property type="entry name" value="Mechanosensitive channel protein MscS (YggB), C-terminal domain"/>
    <property type="match status" value="1"/>
</dbReference>
<dbReference type="Gene3D" id="2.30.30.60">
    <property type="match status" value="1"/>
</dbReference>
<dbReference type="EMBL" id="FPKH01000004">
    <property type="protein sequence ID" value="SFX92059.1"/>
    <property type="molecule type" value="Genomic_DNA"/>
</dbReference>
<dbReference type="InterPro" id="IPR006685">
    <property type="entry name" value="MscS_channel_2nd"/>
</dbReference>
<feature type="chain" id="PRO_5044294494" description="Small-conductance mechanosensitive channel" evidence="9">
    <location>
        <begin position="34"/>
        <end position="563"/>
    </location>
</feature>
<comment type="subcellular location">
    <subcellularLocation>
        <location evidence="7">Cell inner membrane</location>
        <topology evidence="7">Multi-pass membrane protein</topology>
    </subcellularLocation>
    <subcellularLocation>
        <location evidence="1">Cell membrane</location>
        <topology evidence="1">Multi-pass membrane protein</topology>
    </subcellularLocation>
</comment>
<comment type="caution">
    <text evidence="7">Lacks conserved residue(s) required for the propagation of feature annotation.</text>
</comment>
<keyword evidence="5 7" id="KW-1133">Transmembrane helix</keyword>
<evidence type="ECO:0000256" key="5">
    <source>
        <dbReference type="ARBA" id="ARBA00022989"/>
    </source>
</evidence>
<dbReference type="Gene3D" id="1.10.287.1260">
    <property type="match status" value="1"/>
</dbReference>
<reference evidence="12 13" key="1">
    <citation type="submission" date="2016-11" db="EMBL/GenBank/DDBJ databases">
        <authorList>
            <person name="Varghese N."/>
            <person name="Submissions S."/>
        </authorList>
    </citation>
    <scope>NUCLEOTIDE SEQUENCE [LARGE SCALE GENOMIC DNA]</scope>
    <source>
        <strain evidence="12 13">NFR18</strain>
    </source>
</reference>
<evidence type="ECO:0000256" key="7">
    <source>
        <dbReference type="RuleBase" id="RU369025"/>
    </source>
</evidence>
<comment type="similarity">
    <text evidence="2 7">Belongs to the MscS (TC 1.A.23) family.</text>
</comment>
<comment type="caution">
    <text evidence="12">The sequence shown here is derived from an EMBL/GenBank/DDBJ whole genome shotgun (WGS) entry which is preliminary data.</text>
</comment>
<protein>
    <recommendedName>
        <fullName evidence="7">Small-conductance mechanosensitive channel</fullName>
    </recommendedName>
</protein>